<dbReference type="Pfam" id="PF03616">
    <property type="entry name" value="Glt_symporter"/>
    <property type="match status" value="1"/>
</dbReference>
<gene>
    <name evidence="2" type="primary">gltS_2</name>
    <name evidence="2" type="ORF">ATZ99_07050</name>
</gene>
<dbReference type="GO" id="GO:0015501">
    <property type="term" value="F:glutamate:sodium symporter activity"/>
    <property type="evidence" value="ECO:0007669"/>
    <property type="project" value="InterPro"/>
</dbReference>
<keyword evidence="1" id="KW-1133">Transmembrane helix</keyword>
<accession>A0A161QCB5</accession>
<evidence type="ECO:0000256" key="1">
    <source>
        <dbReference type="SAM" id="Phobius"/>
    </source>
</evidence>
<dbReference type="AlphaFoldDB" id="A0A161QCB5"/>
<dbReference type="PANTHER" id="PTHR36178">
    <property type="entry name" value="SLR0625 PROTEIN"/>
    <property type="match status" value="1"/>
</dbReference>
<sequence length="100" mass="10612">MAMMSLKIWELASLALPLVIILVVQTIFILLYAAFLLFPLIGRNYDAAVMCSGLVGHGLGATPNALANMNAVCERYGVVSKKAFLIVPPCGAALIALVSY</sequence>
<dbReference type="GO" id="GO:0016020">
    <property type="term" value="C:membrane"/>
    <property type="evidence" value="ECO:0007669"/>
    <property type="project" value="InterPro"/>
</dbReference>
<dbReference type="InterPro" id="IPR004445">
    <property type="entry name" value="GltS"/>
</dbReference>
<protein>
    <submittedName>
        <fullName evidence="2">Sodium/glutamate symport carrier protein</fullName>
    </submittedName>
</protein>
<dbReference type="PATRIC" id="fig|520767.4.peg.790"/>
<evidence type="ECO:0000313" key="2">
    <source>
        <dbReference type="EMBL" id="KYO66888.1"/>
    </source>
</evidence>
<comment type="caution">
    <text evidence="2">The sequence shown here is derived from an EMBL/GenBank/DDBJ whole genome shotgun (WGS) entry which is preliminary data.</text>
</comment>
<keyword evidence="3" id="KW-1185">Reference proteome</keyword>
<dbReference type="GO" id="GO:0015813">
    <property type="term" value="P:L-glutamate transmembrane transport"/>
    <property type="evidence" value="ECO:0007669"/>
    <property type="project" value="InterPro"/>
</dbReference>
<evidence type="ECO:0000313" key="3">
    <source>
        <dbReference type="Proteomes" id="UP000075737"/>
    </source>
</evidence>
<dbReference type="EMBL" id="LOHZ01000023">
    <property type="protein sequence ID" value="KYO66888.1"/>
    <property type="molecule type" value="Genomic_DNA"/>
</dbReference>
<dbReference type="Proteomes" id="UP000075737">
    <property type="component" value="Unassembled WGS sequence"/>
</dbReference>
<keyword evidence="1" id="KW-0812">Transmembrane</keyword>
<dbReference type="STRING" id="520767.ATZ99_07050"/>
<keyword evidence="1" id="KW-0472">Membrane</keyword>
<feature type="transmembrane region" description="Helical" evidence="1">
    <location>
        <begin position="12"/>
        <end position="38"/>
    </location>
</feature>
<dbReference type="PANTHER" id="PTHR36178:SF1">
    <property type="entry name" value="SODIUM_GLUTAMATE SYMPORTER"/>
    <property type="match status" value="1"/>
</dbReference>
<organism evidence="2 3">
    <name type="scientific">Thermovenabulum gondwanense</name>
    <dbReference type="NCBI Taxonomy" id="520767"/>
    <lineage>
        <taxon>Bacteria</taxon>
        <taxon>Bacillati</taxon>
        <taxon>Bacillota</taxon>
        <taxon>Clostridia</taxon>
        <taxon>Thermosediminibacterales</taxon>
        <taxon>Thermosediminibacteraceae</taxon>
        <taxon>Thermovenabulum</taxon>
    </lineage>
</organism>
<name>A0A161QCB5_9FIRM</name>
<proteinExistence type="predicted"/>
<reference evidence="2 3" key="1">
    <citation type="submission" date="2015-12" db="EMBL/GenBank/DDBJ databases">
        <title>Draft genome of Thermovenabulum gondwanense isolated from a red thermophilic microbial mat colonisisng an outflow channel of a bore well.</title>
        <authorList>
            <person name="Patel B.K."/>
        </authorList>
    </citation>
    <scope>NUCLEOTIDE SEQUENCE [LARGE SCALE GENOMIC DNA]</scope>
    <source>
        <strain evidence="2 3">R270</strain>
    </source>
</reference>